<dbReference type="EMBL" id="CP099489">
    <property type="protein sequence ID" value="USQ80462.1"/>
    <property type="molecule type" value="Genomic_DNA"/>
</dbReference>
<reference evidence="1" key="1">
    <citation type="submission" date="2022-06" db="EMBL/GenBank/DDBJ databases">
        <title>Ornithinimicrobium HY1793.</title>
        <authorList>
            <person name="Huang Y."/>
        </authorList>
    </citation>
    <scope>NUCLEOTIDE SEQUENCE</scope>
    <source>
        <strain evidence="1">HY1793</strain>
    </source>
</reference>
<dbReference type="RefSeq" id="WP_252593838.1">
    <property type="nucleotide sequence ID" value="NZ_CP099489.1"/>
</dbReference>
<evidence type="ECO:0000313" key="2">
    <source>
        <dbReference type="Proteomes" id="UP001056455"/>
    </source>
</evidence>
<keyword evidence="2" id="KW-1185">Reference proteome</keyword>
<sequence>MPKNIKQILIWLLFGFIVYAIITSPERAADIVQAVWDIIATGFKNIGEFFSSLME</sequence>
<organism evidence="1 2">
    <name type="scientific">Ornithinimicrobium faecis</name>
    <dbReference type="NCBI Taxonomy" id="2934158"/>
    <lineage>
        <taxon>Bacteria</taxon>
        <taxon>Bacillati</taxon>
        <taxon>Actinomycetota</taxon>
        <taxon>Actinomycetes</taxon>
        <taxon>Micrococcales</taxon>
        <taxon>Ornithinimicrobiaceae</taxon>
        <taxon>Ornithinimicrobium</taxon>
    </lineage>
</organism>
<dbReference type="Proteomes" id="UP001056455">
    <property type="component" value="Chromosome"/>
</dbReference>
<gene>
    <name evidence="1" type="ORF">NF556_02005</name>
</gene>
<protein>
    <submittedName>
        <fullName evidence="1">Uncharacterized protein</fullName>
    </submittedName>
</protein>
<name>A0ABY4YV40_9MICO</name>
<proteinExistence type="predicted"/>
<evidence type="ECO:0000313" key="1">
    <source>
        <dbReference type="EMBL" id="USQ80462.1"/>
    </source>
</evidence>
<accession>A0ABY4YV40</accession>